<accession>A0AA95BUL9</accession>
<gene>
    <name evidence="1" type="ORF">NXW23_19035</name>
</gene>
<reference evidence="1" key="1">
    <citation type="submission" date="2022-08" db="EMBL/GenBank/DDBJ databases">
        <title>Genome Sequencing of Bacteroides fragilis Group Isolates with Nanopore Technology.</title>
        <authorList>
            <person name="Tisza M.J."/>
            <person name="Smith D."/>
            <person name="Dekker J.P."/>
        </authorList>
    </citation>
    <scope>NUCLEOTIDE SEQUENCE</scope>
    <source>
        <strain evidence="1">BFG-474</strain>
    </source>
</reference>
<protein>
    <submittedName>
        <fullName evidence="1">Uncharacterized protein</fullName>
    </submittedName>
</protein>
<evidence type="ECO:0000313" key="1">
    <source>
        <dbReference type="EMBL" id="UVQ96373.1"/>
    </source>
</evidence>
<dbReference type="RefSeq" id="WP_118236322.1">
    <property type="nucleotide sequence ID" value="NZ_JADNDN010000041.1"/>
</dbReference>
<evidence type="ECO:0000313" key="2">
    <source>
        <dbReference type="Proteomes" id="UP001060260"/>
    </source>
</evidence>
<dbReference type="AlphaFoldDB" id="A0AA95BUL9"/>
<name>A0AA95BUL9_9BACE</name>
<dbReference type="EMBL" id="CP103166">
    <property type="protein sequence ID" value="UVQ96373.1"/>
    <property type="molecule type" value="Genomic_DNA"/>
</dbReference>
<sequence length="246" mass="28571">MTKSFQIFDGKIRSLKQHLQLIDLSLTLACKCCNKEKDNGKNIATTLHAVSGTHLQLNIPNKTTDIKRTFAYSRRKLNEQAIIELYRLFSDYISNIVSELFKNNPYQLFGAITDKNERALFYHEIIQLSSYDAIIEEISKRIYRSFEKQRSTPKLLEKIISTTKVSISNEIKQDALLYLEIRYLIIHNNSNVDEKFKRMDKDNKIHITGKKLNMTYDLANASMNAVFKLCKSIDDQLIHRTLVSTL</sequence>
<organism evidence="1 2">
    <name type="scientific">Bacteroides caccae</name>
    <dbReference type="NCBI Taxonomy" id="47678"/>
    <lineage>
        <taxon>Bacteria</taxon>
        <taxon>Pseudomonadati</taxon>
        <taxon>Bacteroidota</taxon>
        <taxon>Bacteroidia</taxon>
        <taxon>Bacteroidales</taxon>
        <taxon>Bacteroidaceae</taxon>
        <taxon>Bacteroides</taxon>
    </lineage>
</organism>
<proteinExistence type="predicted"/>
<dbReference type="Proteomes" id="UP001060260">
    <property type="component" value="Chromosome"/>
</dbReference>